<dbReference type="GO" id="GO:0016491">
    <property type="term" value="F:oxidoreductase activity"/>
    <property type="evidence" value="ECO:0007669"/>
    <property type="project" value="UniProtKB-KW"/>
</dbReference>
<accession>A0A1G8FSQ9</accession>
<dbReference type="GO" id="GO:0000166">
    <property type="term" value="F:nucleotide binding"/>
    <property type="evidence" value="ECO:0007669"/>
    <property type="project" value="InterPro"/>
</dbReference>
<dbReference type="SUPFAM" id="SSF55347">
    <property type="entry name" value="Glyceraldehyde-3-phosphate dehydrogenase-like, C-terminal domain"/>
    <property type="match status" value="1"/>
</dbReference>
<dbReference type="EMBL" id="LT629695">
    <property type="protein sequence ID" value="SDH85155.1"/>
    <property type="molecule type" value="Genomic_DNA"/>
</dbReference>
<keyword evidence="6" id="KW-1185">Reference proteome</keyword>
<dbReference type="Proteomes" id="UP000198822">
    <property type="component" value="Chromosome I"/>
</dbReference>
<keyword evidence="2" id="KW-0520">NAD</keyword>
<dbReference type="SUPFAM" id="SSF51735">
    <property type="entry name" value="NAD(P)-binding Rossmann-fold domains"/>
    <property type="match status" value="1"/>
</dbReference>
<reference evidence="6" key="1">
    <citation type="submission" date="2016-10" db="EMBL/GenBank/DDBJ databases">
        <authorList>
            <person name="Varghese N."/>
            <person name="Submissions S."/>
        </authorList>
    </citation>
    <scope>NUCLEOTIDE SEQUENCE [LARGE SCALE GENOMIC DNA]</scope>
    <source>
        <strain evidence="6">DSM 22002</strain>
    </source>
</reference>
<dbReference type="InterPro" id="IPR036291">
    <property type="entry name" value="NAD(P)-bd_dom_sf"/>
</dbReference>
<dbReference type="InterPro" id="IPR050463">
    <property type="entry name" value="Gfo/Idh/MocA_oxidrdct_glycsds"/>
</dbReference>
<dbReference type="InterPro" id="IPR055170">
    <property type="entry name" value="GFO_IDH_MocA-like_dom"/>
</dbReference>
<dbReference type="Gene3D" id="3.30.360.10">
    <property type="entry name" value="Dihydrodipicolinate Reductase, domain 2"/>
    <property type="match status" value="1"/>
</dbReference>
<evidence type="ECO:0000259" key="4">
    <source>
        <dbReference type="Pfam" id="PF22725"/>
    </source>
</evidence>
<dbReference type="PANTHER" id="PTHR43818">
    <property type="entry name" value="BCDNA.GH03377"/>
    <property type="match status" value="1"/>
</dbReference>
<dbReference type="InterPro" id="IPR000683">
    <property type="entry name" value="Gfo/Idh/MocA-like_OxRdtase_N"/>
</dbReference>
<dbReference type="RefSeq" id="WP_331711972.1">
    <property type="nucleotide sequence ID" value="NZ_LT629695.1"/>
</dbReference>
<evidence type="ECO:0000259" key="3">
    <source>
        <dbReference type="Pfam" id="PF01408"/>
    </source>
</evidence>
<evidence type="ECO:0000256" key="1">
    <source>
        <dbReference type="ARBA" id="ARBA00023002"/>
    </source>
</evidence>
<sequence>MALQTPVGIGFIGAGMISEQYLTNLAQYPDVRVVILGDLDVDRARAQADKHGVPFAGTPAEVLAHPDVQLIVNLTIPAAHVEVSLQALEAGKHVWSEKPIGVDIASARGLLARADELGLRVGIAPDTVLGQGVQSGLRAIERGVIGTPIGATTVMQYAGPDLFHPNPEFLFAPGAGPVFDMGPYYLTTLVSALGAIRRVSAVGRTPQTTRTIKVGDRAGESFPVDVPTHVHVNIELERGVAQSTFSWDTAYRRAGIVEISGSEGTLRIPDPNMFEGDLEVTRVGEDFRADSAWEPVEVEGAVGGRGIGIVDMVRAIREGRPHRASGELALHVLEAMIAIDESIRTGQPVALDSSVEAMVPVETDFDPTAAHEAVRA</sequence>
<evidence type="ECO:0000313" key="6">
    <source>
        <dbReference type="Proteomes" id="UP000198822"/>
    </source>
</evidence>
<name>A0A1G8FSQ9_9MICO</name>
<dbReference type="Gene3D" id="3.40.50.720">
    <property type="entry name" value="NAD(P)-binding Rossmann-like Domain"/>
    <property type="match status" value="1"/>
</dbReference>
<dbReference type="AlphaFoldDB" id="A0A1G8FSQ9"/>
<dbReference type="STRING" id="399736.SAMN04489720_2602"/>
<keyword evidence="1" id="KW-0560">Oxidoreductase</keyword>
<gene>
    <name evidence="5" type="ORF">SAMN04489720_2602</name>
</gene>
<proteinExistence type="predicted"/>
<dbReference type="Pfam" id="PF01408">
    <property type="entry name" value="GFO_IDH_MocA"/>
    <property type="match status" value="1"/>
</dbReference>
<evidence type="ECO:0000256" key="2">
    <source>
        <dbReference type="ARBA" id="ARBA00023027"/>
    </source>
</evidence>
<dbReference type="Pfam" id="PF22725">
    <property type="entry name" value="GFO_IDH_MocA_C3"/>
    <property type="match status" value="1"/>
</dbReference>
<feature type="domain" description="Gfo/Idh/MocA-like oxidoreductase N-terminal" evidence="3">
    <location>
        <begin position="8"/>
        <end position="122"/>
    </location>
</feature>
<organism evidence="5 6">
    <name type="scientific">Agrococcus jejuensis</name>
    <dbReference type="NCBI Taxonomy" id="399736"/>
    <lineage>
        <taxon>Bacteria</taxon>
        <taxon>Bacillati</taxon>
        <taxon>Actinomycetota</taxon>
        <taxon>Actinomycetes</taxon>
        <taxon>Micrococcales</taxon>
        <taxon>Microbacteriaceae</taxon>
        <taxon>Agrococcus</taxon>
    </lineage>
</organism>
<dbReference type="PANTHER" id="PTHR43818:SF11">
    <property type="entry name" value="BCDNA.GH03377"/>
    <property type="match status" value="1"/>
</dbReference>
<evidence type="ECO:0000313" key="5">
    <source>
        <dbReference type="EMBL" id="SDH85155.1"/>
    </source>
</evidence>
<feature type="domain" description="GFO/IDH/MocA-like oxidoreductase" evidence="4">
    <location>
        <begin position="138"/>
        <end position="267"/>
    </location>
</feature>
<protein>
    <submittedName>
        <fullName evidence="5">Predicted dehydrogenase</fullName>
    </submittedName>
</protein>